<reference evidence="1" key="1">
    <citation type="submission" date="2020-05" db="EMBL/GenBank/DDBJ databases">
        <authorList>
            <person name="Chiriac C."/>
            <person name="Salcher M."/>
            <person name="Ghai R."/>
            <person name="Kavagutti S V."/>
        </authorList>
    </citation>
    <scope>NUCLEOTIDE SEQUENCE</scope>
</reference>
<sequence>MSKPAPLEVTITHNLDDAGEVAQLFKRRLIALDWNRKGPNIASYTHRRARIDVKLFHEIRTHGAAVIAAYKGATDKPSDRLVGWVAPGSRWQRLNGLLCLPLTKARIVDSSSSFLGNLPPRQCTVQTCHRRSAGQLLRLVQGTALVRGVESLHHRDVEWLVMNFLFSQGLCATQWSGSRSFEDIDHAGYSPAGREVLAQTTVSKNLVGKKAQKLLLMKSARRDLLMFGPESARDQCPPAIRYWSIEEVFKALDRKLAGRWLIKRMLAETA</sequence>
<name>A0A6J5ZW02_9ZZZZ</name>
<evidence type="ECO:0000313" key="1">
    <source>
        <dbReference type="EMBL" id="CAB4345007.1"/>
    </source>
</evidence>
<accession>A0A6J5ZW02</accession>
<dbReference type="AlphaFoldDB" id="A0A6J5ZW02"/>
<gene>
    <name evidence="1" type="ORF">UFOPK3522_01026</name>
</gene>
<organism evidence="1">
    <name type="scientific">freshwater metagenome</name>
    <dbReference type="NCBI Taxonomy" id="449393"/>
    <lineage>
        <taxon>unclassified sequences</taxon>
        <taxon>metagenomes</taxon>
        <taxon>ecological metagenomes</taxon>
    </lineage>
</organism>
<dbReference type="EMBL" id="CAESAO010000088">
    <property type="protein sequence ID" value="CAB4345007.1"/>
    <property type="molecule type" value="Genomic_DNA"/>
</dbReference>
<proteinExistence type="predicted"/>
<protein>
    <submittedName>
        <fullName evidence="1">Unannotated protein</fullName>
    </submittedName>
</protein>